<accession>A0ABD2CMB3</accession>
<organism evidence="1 2">
    <name type="scientific">Vespula maculifrons</name>
    <name type="common">Eastern yellow jacket</name>
    <name type="synonym">Wasp</name>
    <dbReference type="NCBI Taxonomy" id="7453"/>
    <lineage>
        <taxon>Eukaryota</taxon>
        <taxon>Metazoa</taxon>
        <taxon>Ecdysozoa</taxon>
        <taxon>Arthropoda</taxon>
        <taxon>Hexapoda</taxon>
        <taxon>Insecta</taxon>
        <taxon>Pterygota</taxon>
        <taxon>Neoptera</taxon>
        <taxon>Endopterygota</taxon>
        <taxon>Hymenoptera</taxon>
        <taxon>Apocrita</taxon>
        <taxon>Aculeata</taxon>
        <taxon>Vespoidea</taxon>
        <taxon>Vespidae</taxon>
        <taxon>Vespinae</taxon>
        <taxon>Vespula</taxon>
    </lineage>
</organism>
<dbReference type="EMBL" id="JAYRBN010000037">
    <property type="protein sequence ID" value="KAL2746146.1"/>
    <property type="molecule type" value="Genomic_DNA"/>
</dbReference>
<evidence type="ECO:0000313" key="2">
    <source>
        <dbReference type="Proteomes" id="UP001607303"/>
    </source>
</evidence>
<dbReference type="AlphaFoldDB" id="A0ABD2CMB3"/>
<sequence length="86" mass="10164">MAIAIFYKIVLKDDRKCGLRSILFIKNNVRVYKIIGKIKLTRLIKGFLCQHIFFYNSMRNEITGIQKKYVKKDNISLIGRLLNKDK</sequence>
<gene>
    <name evidence="1" type="ORF">V1477_004516</name>
</gene>
<evidence type="ECO:0000313" key="1">
    <source>
        <dbReference type="EMBL" id="KAL2746146.1"/>
    </source>
</evidence>
<name>A0ABD2CMB3_VESMC</name>
<keyword evidence="2" id="KW-1185">Reference proteome</keyword>
<dbReference type="Proteomes" id="UP001607303">
    <property type="component" value="Unassembled WGS sequence"/>
</dbReference>
<proteinExistence type="predicted"/>
<protein>
    <submittedName>
        <fullName evidence="1">Uncharacterized protein</fullName>
    </submittedName>
</protein>
<reference evidence="1 2" key="1">
    <citation type="journal article" date="2024" name="Ann. Entomol. Soc. Am.">
        <title>Genomic analyses of the southern and eastern yellowjacket wasps (Hymenoptera: Vespidae) reveal evolutionary signatures of social life.</title>
        <authorList>
            <person name="Catto M.A."/>
            <person name="Caine P.B."/>
            <person name="Orr S.E."/>
            <person name="Hunt B.G."/>
            <person name="Goodisman M.A.D."/>
        </authorList>
    </citation>
    <scope>NUCLEOTIDE SEQUENCE [LARGE SCALE GENOMIC DNA]</scope>
    <source>
        <strain evidence="1">232</strain>
        <tissue evidence="1">Head and thorax</tissue>
    </source>
</reference>
<comment type="caution">
    <text evidence="1">The sequence shown here is derived from an EMBL/GenBank/DDBJ whole genome shotgun (WGS) entry which is preliminary data.</text>
</comment>